<keyword evidence="4" id="KW-1133">Transmembrane helix</keyword>
<keyword evidence="1" id="KW-0805">Transcription regulation</keyword>
<dbReference type="RefSeq" id="WP_188678420.1">
    <property type="nucleotide sequence ID" value="NZ_BMGP01000004.1"/>
</dbReference>
<feature type="compositionally biased region" description="Low complexity" evidence="3">
    <location>
        <begin position="198"/>
        <end position="243"/>
    </location>
</feature>
<dbReference type="Pfam" id="PF13490">
    <property type="entry name" value="zf-HC2"/>
    <property type="match status" value="1"/>
</dbReference>
<keyword evidence="4" id="KW-0472">Membrane</keyword>
<keyword evidence="2" id="KW-0804">Transcription</keyword>
<name>A0A917B813_9MICO</name>
<sequence length="313" mass="31173">MSGDEIRDRAGRGGFDDFDGTSADRYRDWDAAYVLGSLAPAERLEFEQHLAQCESCSAAVAELAGMPGLLASLTPAEAFELDEPGAVAGRVDAPPSIMPTLLSRARASRRRSRLTAVTVAALSVAAAVVLTVLVVVAVNPSGAPSPSAQPGDTSLAGEVTFVSANPSPLSAVATLHDEPWGTRIEWKCTYAENDGAQAPASAATPGSSSGTPAGSNWAGAPGPASSAAPGGNPGAASSAAPSGASGGAPGGDARSYAMLVVDRAGTSVQVATWTSGPGTVAMPTATTSIRVADIESVQIVASDTGQVLLTSVL</sequence>
<evidence type="ECO:0000256" key="1">
    <source>
        <dbReference type="ARBA" id="ARBA00023015"/>
    </source>
</evidence>
<keyword evidence="7" id="KW-1185">Reference proteome</keyword>
<evidence type="ECO:0000256" key="4">
    <source>
        <dbReference type="SAM" id="Phobius"/>
    </source>
</evidence>
<evidence type="ECO:0000313" key="6">
    <source>
        <dbReference type="EMBL" id="GGF29251.1"/>
    </source>
</evidence>
<dbReference type="Proteomes" id="UP000598775">
    <property type="component" value="Unassembled WGS sequence"/>
</dbReference>
<dbReference type="InterPro" id="IPR041916">
    <property type="entry name" value="Anti_sigma_zinc_sf"/>
</dbReference>
<evidence type="ECO:0000256" key="3">
    <source>
        <dbReference type="SAM" id="MobiDB-lite"/>
    </source>
</evidence>
<dbReference type="AlphaFoldDB" id="A0A917B813"/>
<protein>
    <recommendedName>
        <fullName evidence="5">Putative zinc-finger domain-containing protein</fullName>
    </recommendedName>
</protein>
<evidence type="ECO:0000259" key="5">
    <source>
        <dbReference type="Pfam" id="PF13490"/>
    </source>
</evidence>
<organism evidence="6 7">
    <name type="scientific">Subtercola lobariae</name>
    <dbReference type="NCBI Taxonomy" id="1588641"/>
    <lineage>
        <taxon>Bacteria</taxon>
        <taxon>Bacillati</taxon>
        <taxon>Actinomycetota</taxon>
        <taxon>Actinomycetes</taxon>
        <taxon>Micrococcales</taxon>
        <taxon>Microbacteriaceae</taxon>
        <taxon>Subtercola</taxon>
    </lineage>
</organism>
<gene>
    <name evidence="6" type="ORF">GCM10011399_23000</name>
</gene>
<feature type="transmembrane region" description="Helical" evidence="4">
    <location>
        <begin position="114"/>
        <end position="138"/>
    </location>
</feature>
<accession>A0A917B813</accession>
<reference evidence="6 7" key="1">
    <citation type="journal article" date="2014" name="Int. J. Syst. Evol. Microbiol.">
        <title>Complete genome sequence of Corynebacterium casei LMG S-19264T (=DSM 44701T), isolated from a smear-ripened cheese.</title>
        <authorList>
            <consortium name="US DOE Joint Genome Institute (JGI-PGF)"/>
            <person name="Walter F."/>
            <person name="Albersmeier A."/>
            <person name="Kalinowski J."/>
            <person name="Ruckert C."/>
        </authorList>
    </citation>
    <scope>NUCLEOTIDE SEQUENCE [LARGE SCALE GENOMIC DNA]</scope>
    <source>
        <strain evidence="6 7">CGMCC 1.12976</strain>
    </source>
</reference>
<feature type="region of interest" description="Disordered" evidence="3">
    <location>
        <begin position="197"/>
        <end position="251"/>
    </location>
</feature>
<dbReference type="EMBL" id="BMGP01000004">
    <property type="protein sequence ID" value="GGF29251.1"/>
    <property type="molecule type" value="Genomic_DNA"/>
</dbReference>
<comment type="caution">
    <text evidence="6">The sequence shown here is derived from an EMBL/GenBank/DDBJ whole genome shotgun (WGS) entry which is preliminary data.</text>
</comment>
<evidence type="ECO:0000256" key="2">
    <source>
        <dbReference type="ARBA" id="ARBA00023163"/>
    </source>
</evidence>
<proteinExistence type="predicted"/>
<evidence type="ECO:0000313" key="7">
    <source>
        <dbReference type="Proteomes" id="UP000598775"/>
    </source>
</evidence>
<feature type="domain" description="Putative zinc-finger" evidence="5">
    <location>
        <begin position="32"/>
        <end position="56"/>
    </location>
</feature>
<keyword evidence="4" id="KW-0812">Transmembrane</keyword>
<dbReference type="InterPro" id="IPR027383">
    <property type="entry name" value="Znf_put"/>
</dbReference>
<dbReference type="Gene3D" id="1.10.10.1320">
    <property type="entry name" value="Anti-sigma factor, zinc-finger domain"/>
    <property type="match status" value="1"/>
</dbReference>